<dbReference type="Pfam" id="PF24086">
    <property type="entry name" value="DUF7371"/>
    <property type="match status" value="1"/>
</dbReference>
<name>A0A074X6E9_9PEZI</name>
<dbReference type="EMBL" id="KL584718">
    <property type="protein sequence ID" value="KEQ70141.1"/>
    <property type="molecule type" value="Genomic_DNA"/>
</dbReference>
<feature type="non-terminal residue" evidence="2">
    <location>
        <position position="1"/>
    </location>
</feature>
<dbReference type="GeneID" id="25411885"/>
<organism evidence="2 3">
    <name type="scientific">Aureobasidium namibiae CBS 147.97</name>
    <dbReference type="NCBI Taxonomy" id="1043004"/>
    <lineage>
        <taxon>Eukaryota</taxon>
        <taxon>Fungi</taxon>
        <taxon>Dikarya</taxon>
        <taxon>Ascomycota</taxon>
        <taxon>Pezizomycotina</taxon>
        <taxon>Dothideomycetes</taxon>
        <taxon>Dothideomycetidae</taxon>
        <taxon>Dothideales</taxon>
        <taxon>Saccotheciaceae</taxon>
        <taxon>Aureobasidium</taxon>
    </lineage>
</organism>
<dbReference type="HOGENOM" id="CLU_073107_2_0_1"/>
<proteinExistence type="predicted"/>
<gene>
    <name evidence="2" type="ORF">M436DRAFT_54009</name>
</gene>
<dbReference type="Proteomes" id="UP000027730">
    <property type="component" value="Unassembled WGS sequence"/>
</dbReference>
<protein>
    <recommendedName>
        <fullName evidence="1">DUF7371 domain-containing protein</fullName>
    </recommendedName>
</protein>
<evidence type="ECO:0000313" key="3">
    <source>
        <dbReference type="Proteomes" id="UP000027730"/>
    </source>
</evidence>
<accession>A0A074X6E9</accession>
<dbReference type="AlphaFoldDB" id="A0A074X6E9"/>
<sequence>NPYHHLYFSDGFVYAPPPSVSFVPVSPPRLVMFVANETGVNDNHNEGGQLRGEIGAGRRRSSSAFWFDAYSVYLGCENHSAHQCELQITGLVYHEKTRSEVEAFHQTVFLDPCLLPDGCGLTHVQFDSSMKGLSGIRIQAVVFYEPVSWFMDNLALGWSNDTCAAGLLRIESQ</sequence>
<evidence type="ECO:0000259" key="1">
    <source>
        <dbReference type="Pfam" id="PF24086"/>
    </source>
</evidence>
<dbReference type="OrthoDB" id="5385013at2759"/>
<evidence type="ECO:0000313" key="2">
    <source>
        <dbReference type="EMBL" id="KEQ70141.1"/>
    </source>
</evidence>
<keyword evidence="3" id="KW-1185">Reference proteome</keyword>
<reference evidence="2 3" key="1">
    <citation type="journal article" date="2014" name="BMC Genomics">
        <title>Genome sequencing of four Aureobasidium pullulans varieties: biotechnological potential, stress tolerance, and description of new species.</title>
        <authorList>
            <person name="Gostin Ar C."/>
            <person name="Ohm R.A."/>
            <person name="Kogej T."/>
            <person name="Sonjak S."/>
            <person name="Turk M."/>
            <person name="Zajc J."/>
            <person name="Zalar P."/>
            <person name="Grube M."/>
            <person name="Sun H."/>
            <person name="Han J."/>
            <person name="Sharma A."/>
            <person name="Chiniquy J."/>
            <person name="Ngan C.Y."/>
            <person name="Lipzen A."/>
            <person name="Barry K."/>
            <person name="Grigoriev I.V."/>
            <person name="Gunde-Cimerman N."/>
        </authorList>
    </citation>
    <scope>NUCLEOTIDE SEQUENCE [LARGE SCALE GENOMIC DNA]</scope>
    <source>
        <strain evidence="2 3">CBS 147.97</strain>
    </source>
</reference>
<dbReference type="InterPro" id="IPR055795">
    <property type="entry name" value="DUF7371"/>
</dbReference>
<feature type="domain" description="DUF7371" evidence="1">
    <location>
        <begin position="1"/>
        <end position="169"/>
    </location>
</feature>
<dbReference type="RefSeq" id="XP_013424276.1">
    <property type="nucleotide sequence ID" value="XM_013568822.1"/>
</dbReference>